<dbReference type="PANTHER" id="PTHR11439:SF491">
    <property type="entry name" value="INTEGRASE CATALYTIC DOMAIN-CONTAINING PROTEIN"/>
    <property type="match status" value="1"/>
</dbReference>
<dbReference type="PANTHER" id="PTHR11439">
    <property type="entry name" value="GAG-POL-RELATED RETROTRANSPOSON"/>
    <property type="match status" value="1"/>
</dbReference>
<dbReference type="EMBL" id="QXFV01003374">
    <property type="protein sequence ID" value="KAE8977343.1"/>
    <property type="molecule type" value="Genomic_DNA"/>
</dbReference>
<evidence type="ECO:0000313" key="4">
    <source>
        <dbReference type="Proteomes" id="UP000429607"/>
    </source>
</evidence>
<evidence type="ECO:0000313" key="2">
    <source>
        <dbReference type="EMBL" id="KAE8977343.1"/>
    </source>
</evidence>
<reference evidence="4 6" key="1">
    <citation type="submission" date="2018-09" db="EMBL/GenBank/DDBJ databases">
        <title>Genomic investigation of the strawberry pathogen Phytophthora fragariae indicates pathogenicity is determined by transcriptional variation in three key races.</title>
        <authorList>
            <person name="Adams T.M."/>
            <person name="Armitage A.D."/>
            <person name="Sobczyk M.K."/>
            <person name="Bates H.J."/>
            <person name="Dunwell J.M."/>
            <person name="Nellist C.F."/>
            <person name="Harrison R.J."/>
        </authorList>
    </citation>
    <scope>NUCLEOTIDE SEQUENCE [LARGE SCALE GENOMIC DNA]</scope>
    <source>
        <strain evidence="2 4">SCRP249</strain>
        <strain evidence="1 6">SCRP324</strain>
        <strain evidence="3 5">SCRP333</strain>
    </source>
</reference>
<name>A0A6A3IBN9_9STRA</name>
<sequence length="265" mass="29907">MLMYLATSTRPDLAFTLGQLSRFVAKPSAKHVGAVKRVFRYLAGTLDYGIPYARKQDEVDEVVLEGYSDSDWANDPEQRKSTTGFVFSLAGGAIAWMSRRQSIIALSTAEAEYVAACEASMEAMAESNILQEILPMHSVKLKIGIDNQADHVMATNPTYSRRTRHVELRWHFVREQVQKGVIELHKVPGEENPADAFTKALDKKRLEGLLKMWVFGMPSDRRSSFEVEAIFEEGVLECILKFKPWIRLAQADALDKESWDGAHVR</sequence>
<keyword evidence="5" id="KW-1185">Reference proteome</keyword>
<proteinExistence type="predicted"/>
<evidence type="ECO:0000313" key="6">
    <source>
        <dbReference type="Proteomes" id="UP000435112"/>
    </source>
</evidence>
<dbReference type="Proteomes" id="UP000429607">
    <property type="component" value="Unassembled WGS sequence"/>
</dbReference>
<evidence type="ECO:0000313" key="1">
    <source>
        <dbReference type="EMBL" id="KAE8975054.1"/>
    </source>
</evidence>
<evidence type="ECO:0000313" key="3">
    <source>
        <dbReference type="EMBL" id="KAE9284985.1"/>
    </source>
</evidence>
<dbReference type="EMBL" id="QXFU01003479">
    <property type="protein sequence ID" value="KAE8975054.1"/>
    <property type="molecule type" value="Genomic_DNA"/>
</dbReference>
<evidence type="ECO:0008006" key="7">
    <source>
        <dbReference type="Google" id="ProtNLM"/>
    </source>
</evidence>
<comment type="caution">
    <text evidence="2">The sequence shown here is derived from an EMBL/GenBank/DDBJ whole genome shotgun (WGS) entry which is preliminary data.</text>
</comment>
<accession>A0A6A3IBN9</accession>
<dbReference type="EMBL" id="QXFT01003524">
    <property type="protein sequence ID" value="KAE9284985.1"/>
    <property type="molecule type" value="Genomic_DNA"/>
</dbReference>
<gene>
    <name evidence="2" type="ORF">PR001_g25158</name>
    <name evidence="1" type="ORF">PR002_g25715</name>
    <name evidence="3" type="ORF">PR003_g26711</name>
</gene>
<dbReference type="Proteomes" id="UP000435112">
    <property type="component" value="Unassembled WGS sequence"/>
</dbReference>
<dbReference type="CDD" id="cd09272">
    <property type="entry name" value="RNase_HI_RT_Ty1"/>
    <property type="match status" value="1"/>
</dbReference>
<dbReference type="Proteomes" id="UP000434957">
    <property type="component" value="Unassembled WGS sequence"/>
</dbReference>
<dbReference type="AlphaFoldDB" id="A0A6A3IBN9"/>
<evidence type="ECO:0000313" key="5">
    <source>
        <dbReference type="Proteomes" id="UP000434957"/>
    </source>
</evidence>
<dbReference type="OrthoDB" id="120442at2759"/>
<protein>
    <recommendedName>
        <fullName evidence="7">Reverse transcriptase Ty1/copia-type domain-containing protein</fullName>
    </recommendedName>
</protein>
<organism evidence="2 4">
    <name type="scientific">Phytophthora rubi</name>
    <dbReference type="NCBI Taxonomy" id="129364"/>
    <lineage>
        <taxon>Eukaryota</taxon>
        <taxon>Sar</taxon>
        <taxon>Stramenopiles</taxon>
        <taxon>Oomycota</taxon>
        <taxon>Peronosporomycetes</taxon>
        <taxon>Peronosporales</taxon>
        <taxon>Peronosporaceae</taxon>
        <taxon>Phytophthora</taxon>
    </lineage>
</organism>